<evidence type="ECO:0000256" key="6">
    <source>
        <dbReference type="ARBA" id="ARBA00023136"/>
    </source>
</evidence>
<feature type="transmembrane region" description="Helical" evidence="8">
    <location>
        <begin position="197"/>
        <end position="215"/>
    </location>
</feature>
<dbReference type="Proteomes" id="UP000001037">
    <property type="component" value="Chromosome"/>
</dbReference>
<reference evidence="10 11" key="1">
    <citation type="journal article" date="2011" name="Stand. Genomic Sci.">
        <title>Complete genome sequence of the hyperthermophilic chemolithoautotroph Pyrolobus fumarii type strain (1A).</title>
        <authorList>
            <person name="Anderson I."/>
            <person name="Goker M."/>
            <person name="Nolan M."/>
            <person name="Lucas S."/>
            <person name="Hammon N."/>
            <person name="Deshpande S."/>
            <person name="Cheng J.F."/>
            <person name="Tapia R."/>
            <person name="Han C."/>
            <person name="Goodwin L."/>
            <person name="Pitluck S."/>
            <person name="Huntemann M."/>
            <person name="Liolios K."/>
            <person name="Ivanova N."/>
            <person name="Pagani I."/>
            <person name="Mavromatis K."/>
            <person name="Ovchinikova G."/>
            <person name="Pati A."/>
            <person name="Chen A."/>
            <person name="Palaniappan K."/>
            <person name="Land M."/>
            <person name="Hauser L."/>
            <person name="Brambilla E.M."/>
            <person name="Huber H."/>
            <person name="Yasawong M."/>
            <person name="Rohde M."/>
            <person name="Spring S."/>
            <person name="Abt B."/>
            <person name="Sikorski J."/>
            <person name="Wirth R."/>
            <person name="Detter J.C."/>
            <person name="Woyke T."/>
            <person name="Bristow J."/>
            <person name="Eisen J.A."/>
            <person name="Markowitz V."/>
            <person name="Hugenholtz P."/>
            <person name="Kyrpides N.C."/>
            <person name="Klenk H.P."/>
            <person name="Lapidus A."/>
        </authorList>
    </citation>
    <scope>NUCLEOTIDE SEQUENCE [LARGE SCALE GENOMIC DNA]</scope>
    <source>
        <strain evidence="11">DSM 11204 / 1A</strain>
    </source>
</reference>
<keyword evidence="2" id="KW-0328">Glycosyltransferase</keyword>
<dbReference type="InParanoid" id="G0EGS5"/>
<dbReference type="GO" id="GO:0016020">
    <property type="term" value="C:membrane"/>
    <property type="evidence" value="ECO:0007669"/>
    <property type="project" value="UniProtKB-SubCell"/>
</dbReference>
<feature type="region of interest" description="Disordered" evidence="7">
    <location>
        <begin position="443"/>
        <end position="478"/>
    </location>
</feature>
<dbReference type="AlphaFoldDB" id="G0EGS5"/>
<evidence type="ECO:0000256" key="2">
    <source>
        <dbReference type="ARBA" id="ARBA00022676"/>
    </source>
</evidence>
<organism evidence="10 11">
    <name type="scientific">Pyrolobus fumarii (strain DSM 11204 / 1A)</name>
    <dbReference type="NCBI Taxonomy" id="694429"/>
    <lineage>
        <taxon>Archaea</taxon>
        <taxon>Thermoproteota</taxon>
        <taxon>Thermoprotei</taxon>
        <taxon>Desulfurococcales</taxon>
        <taxon>Pyrodictiaceae</taxon>
        <taxon>Pyrolobus</taxon>
    </lineage>
</organism>
<keyword evidence="11" id="KW-1185">Reference proteome</keyword>
<dbReference type="PANTHER" id="PTHR43867">
    <property type="entry name" value="CELLULOSE SYNTHASE CATALYTIC SUBUNIT A [UDP-FORMING]"/>
    <property type="match status" value="1"/>
</dbReference>
<dbReference type="PANTHER" id="PTHR43867:SF2">
    <property type="entry name" value="CELLULOSE SYNTHASE CATALYTIC SUBUNIT A [UDP-FORMING]"/>
    <property type="match status" value="1"/>
</dbReference>
<dbReference type="InterPro" id="IPR050321">
    <property type="entry name" value="Glycosyltr_2/OpgH_subfam"/>
</dbReference>
<evidence type="ECO:0000256" key="4">
    <source>
        <dbReference type="ARBA" id="ARBA00022692"/>
    </source>
</evidence>
<feature type="transmembrane region" description="Helical" evidence="8">
    <location>
        <begin position="352"/>
        <end position="371"/>
    </location>
</feature>
<evidence type="ECO:0000259" key="9">
    <source>
        <dbReference type="Pfam" id="PF13632"/>
    </source>
</evidence>
<keyword evidence="5 8" id="KW-1133">Transmembrane helix</keyword>
<name>G0EGS5_PYRF1</name>
<comment type="subcellular location">
    <subcellularLocation>
        <location evidence="1">Membrane</location>
        <topology evidence="1">Multi-pass membrane protein</topology>
    </subcellularLocation>
</comment>
<feature type="transmembrane region" description="Helical" evidence="8">
    <location>
        <begin position="413"/>
        <end position="434"/>
    </location>
</feature>
<dbReference type="RefSeq" id="WP_014026900.1">
    <property type="nucleotide sequence ID" value="NC_015931.1"/>
</dbReference>
<sequence length="478" mass="52715">MPDAVAVVTLLAWLLVLLHLPRLAYNIAGLARRKQHLQNHGKDVRLSVVIAAKQEPIHLIKGLLVNLATQRCKPYEVILVWDWPRNDFEKVAENLWKFADRLGLRLRVVAKPWHGRGKSSVLNFAARLATGDALLVIDVDDRLCDADVLCKASELVRKHHAVQLGIVGIAPFHHLQRPTALAIHTGFRVMHEGRHRLGLSLLLVGSGLLIDAKLARRLLFDENATVEDVDLAVRLAELGIRPALLSDALCMSGAPGYRAFRRQQARWSYGVAWVLRKRARILARLGPRGLELAYTLANYILDPLTSIASALVAVVGSSPLPLYAYTLVMTTESMLATLHARTAPVAKRARSMATAGAFGIVLQPILLLHWLRGFSGAPGIFHVTPRRAGRGERPGRLETIYATLLALAGAIAWYRWGFLAAFPLVAPLLATLYLHIRLPALASGSPQHPQEPSRRKPSPRSGASRRPSPSLSRRPRHL</sequence>
<dbReference type="EMBL" id="CP002838">
    <property type="protein sequence ID" value="AEM39223.1"/>
    <property type="molecule type" value="Genomic_DNA"/>
</dbReference>
<dbReference type="eggNOG" id="arCOG01391">
    <property type="taxonomic scope" value="Archaea"/>
</dbReference>
<dbReference type="KEGG" id="pfm:Pyrfu_1365"/>
<dbReference type="SUPFAM" id="SSF53448">
    <property type="entry name" value="Nucleotide-diphospho-sugar transferases"/>
    <property type="match status" value="1"/>
</dbReference>
<evidence type="ECO:0000256" key="8">
    <source>
        <dbReference type="SAM" id="Phobius"/>
    </source>
</evidence>
<dbReference type="GO" id="GO:0016757">
    <property type="term" value="F:glycosyltransferase activity"/>
    <property type="evidence" value="ECO:0007669"/>
    <property type="project" value="UniProtKB-KW"/>
</dbReference>
<dbReference type="HOGENOM" id="CLU_570640_0_0_2"/>
<evidence type="ECO:0000313" key="11">
    <source>
        <dbReference type="Proteomes" id="UP000001037"/>
    </source>
</evidence>
<dbReference type="STRING" id="694429.Pyrfu_1365"/>
<dbReference type="Gene3D" id="3.90.550.10">
    <property type="entry name" value="Spore Coat Polysaccharide Biosynthesis Protein SpsA, Chain A"/>
    <property type="match status" value="1"/>
</dbReference>
<evidence type="ECO:0000256" key="1">
    <source>
        <dbReference type="ARBA" id="ARBA00004141"/>
    </source>
</evidence>
<keyword evidence="6 8" id="KW-0472">Membrane</keyword>
<dbReference type="OrthoDB" id="43988at2157"/>
<feature type="domain" description="Glycosyltransferase 2-like" evidence="9">
    <location>
        <begin position="135"/>
        <end position="319"/>
    </location>
</feature>
<feature type="compositionally biased region" description="Low complexity" evidence="7">
    <location>
        <begin position="459"/>
        <end position="472"/>
    </location>
</feature>
<evidence type="ECO:0000313" key="10">
    <source>
        <dbReference type="EMBL" id="AEM39223.1"/>
    </source>
</evidence>
<evidence type="ECO:0000256" key="3">
    <source>
        <dbReference type="ARBA" id="ARBA00022679"/>
    </source>
</evidence>
<keyword evidence="3 10" id="KW-0808">Transferase</keyword>
<evidence type="ECO:0000256" key="7">
    <source>
        <dbReference type="SAM" id="MobiDB-lite"/>
    </source>
</evidence>
<keyword evidence="4 8" id="KW-0812">Transmembrane</keyword>
<proteinExistence type="predicted"/>
<protein>
    <submittedName>
        <fullName evidence="10">Glycosyl transferase family 2</fullName>
    </submittedName>
</protein>
<dbReference type="GeneID" id="11138550"/>
<accession>G0EGS5</accession>
<dbReference type="Pfam" id="PF13632">
    <property type="entry name" value="Glyco_trans_2_3"/>
    <property type="match status" value="1"/>
</dbReference>
<evidence type="ECO:0000256" key="5">
    <source>
        <dbReference type="ARBA" id="ARBA00022989"/>
    </source>
</evidence>
<dbReference type="InterPro" id="IPR001173">
    <property type="entry name" value="Glyco_trans_2-like"/>
</dbReference>
<dbReference type="InterPro" id="IPR029044">
    <property type="entry name" value="Nucleotide-diphossugar_trans"/>
</dbReference>
<gene>
    <name evidence="10" type="ordered locus">Pyrfu_1365</name>
</gene>